<dbReference type="EMBL" id="BGZH01000001">
    <property type="protein sequence ID" value="GBO83552.1"/>
    <property type="molecule type" value="Genomic_DNA"/>
</dbReference>
<evidence type="ECO:0000313" key="1">
    <source>
        <dbReference type="EMBL" id="GBO83552.1"/>
    </source>
</evidence>
<name>A0A5M3PKW1_9GAMM</name>
<dbReference type="AlphaFoldDB" id="A0A5M3PKW1"/>
<comment type="caution">
    <text evidence="1">The sequence shown here is derived from an EMBL/GenBank/DDBJ whole genome shotgun (WGS) entry which is preliminary data.</text>
</comment>
<gene>
    <name evidence="1" type="ORF">MS5N3_10030</name>
</gene>
<reference evidence="1 2" key="1">
    <citation type="journal article" date="2019" name="J. Gen. Appl. Microbiol.">
        <title>Aerobic degradation of cis-dichloroethene by the marine bacterium Marinobacter salsuginis strain 5N-3.</title>
        <authorList>
            <person name="Inoue Y."/>
            <person name="Fukunaga Y."/>
            <person name="Katsumata H."/>
            <person name="Ohji S."/>
            <person name="Hosoyama A."/>
            <person name="Mori K."/>
            <person name="Ando K."/>
        </authorList>
    </citation>
    <scope>NUCLEOTIDE SEQUENCE [LARGE SCALE GENOMIC DNA]</scope>
    <source>
        <strain evidence="1 2">5N-3</strain>
    </source>
</reference>
<protein>
    <submittedName>
        <fullName evidence="1">Uncharacterized protein</fullName>
    </submittedName>
</protein>
<keyword evidence="2" id="KW-1185">Reference proteome</keyword>
<proteinExistence type="predicted"/>
<organism evidence="1 2">
    <name type="scientific">Marinobacter salsuginis</name>
    <dbReference type="NCBI Taxonomy" id="418719"/>
    <lineage>
        <taxon>Bacteria</taxon>
        <taxon>Pseudomonadati</taxon>
        <taxon>Pseudomonadota</taxon>
        <taxon>Gammaproteobacteria</taxon>
        <taxon>Pseudomonadales</taxon>
        <taxon>Marinobacteraceae</taxon>
        <taxon>Marinobacter</taxon>
    </lineage>
</organism>
<sequence length="51" mass="5752">MIFSLNKTSVRLMLRSKIIVEAGSMPGYPGWILRNIHLGAWASAITPIRRK</sequence>
<dbReference type="Proteomes" id="UP000340077">
    <property type="component" value="Unassembled WGS sequence"/>
</dbReference>
<accession>A0A5M3PKW1</accession>
<evidence type="ECO:0000313" key="2">
    <source>
        <dbReference type="Proteomes" id="UP000340077"/>
    </source>
</evidence>